<dbReference type="Gene3D" id="3.40.50.1240">
    <property type="entry name" value="Phosphoglycerate mutase-like"/>
    <property type="match status" value="1"/>
</dbReference>
<comment type="caution">
    <text evidence="1">The sequence shown here is derived from an EMBL/GenBank/DDBJ whole genome shotgun (WGS) entry which is preliminary data.</text>
</comment>
<dbReference type="Pfam" id="PF00300">
    <property type="entry name" value="His_Phos_1"/>
    <property type="match status" value="1"/>
</dbReference>
<dbReference type="Proteomes" id="UP000664122">
    <property type="component" value="Unassembled WGS sequence"/>
</dbReference>
<keyword evidence="2" id="KW-1185">Reference proteome</keyword>
<dbReference type="RefSeq" id="WP_207257765.1">
    <property type="nucleotide sequence ID" value="NZ_JAFMPP010000007.1"/>
</dbReference>
<gene>
    <name evidence="1" type="ORF">J1C48_10420</name>
</gene>
<sequence>MSDRFRSTLLILRHAHSSWARPGERDHQRPLDERGSADAARLATIIKTDGVAIDTVVCSTATRARETLEALMPALADRVEIQHSDDLYALGTEAYYAAAGAVGEEAHALLIVGHNPTIEDFTRSLIRSGESDALNALAEGFATCALAIVGFEGPLGEAAPQSGHLIRVIRP</sequence>
<dbReference type="AlphaFoldDB" id="A0A939JWF6"/>
<dbReference type="InterPro" id="IPR029033">
    <property type="entry name" value="His_PPase_superfam"/>
</dbReference>
<dbReference type="PANTHER" id="PTHR47623:SF1">
    <property type="entry name" value="OS09G0287300 PROTEIN"/>
    <property type="match status" value="1"/>
</dbReference>
<name>A0A939JWF6_9HYPH</name>
<accession>A0A939JWF6</accession>
<protein>
    <submittedName>
        <fullName evidence="1">Histidine phosphatase family protein</fullName>
    </submittedName>
</protein>
<dbReference type="CDD" id="cd07067">
    <property type="entry name" value="HP_PGM_like"/>
    <property type="match status" value="1"/>
</dbReference>
<proteinExistence type="predicted"/>
<evidence type="ECO:0000313" key="2">
    <source>
        <dbReference type="Proteomes" id="UP000664122"/>
    </source>
</evidence>
<organism evidence="1 2">
    <name type="scientific">Jiella flava</name>
    <dbReference type="NCBI Taxonomy" id="2816857"/>
    <lineage>
        <taxon>Bacteria</taxon>
        <taxon>Pseudomonadati</taxon>
        <taxon>Pseudomonadota</taxon>
        <taxon>Alphaproteobacteria</taxon>
        <taxon>Hyphomicrobiales</taxon>
        <taxon>Aurantimonadaceae</taxon>
        <taxon>Jiella</taxon>
    </lineage>
</organism>
<reference evidence="1" key="1">
    <citation type="submission" date="2021-03" db="EMBL/GenBank/DDBJ databases">
        <title>Whole genome sequence of Jiella sp. CQZ9-1.</title>
        <authorList>
            <person name="Tuo L."/>
        </authorList>
    </citation>
    <scope>NUCLEOTIDE SEQUENCE</scope>
    <source>
        <strain evidence="1">CQZ9-1</strain>
    </source>
</reference>
<dbReference type="SUPFAM" id="SSF53254">
    <property type="entry name" value="Phosphoglycerate mutase-like"/>
    <property type="match status" value="1"/>
</dbReference>
<dbReference type="InterPro" id="IPR013078">
    <property type="entry name" value="His_Pase_superF_clade-1"/>
</dbReference>
<dbReference type="EMBL" id="JAFMPP010000007">
    <property type="protein sequence ID" value="MBO0662992.1"/>
    <property type="molecule type" value="Genomic_DNA"/>
</dbReference>
<evidence type="ECO:0000313" key="1">
    <source>
        <dbReference type="EMBL" id="MBO0662992.1"/>
    </source>
</evidence>
<dbReference type="PANTHER" id="PTHR47623">
    <property type="entry name" value="OS09G0287300 PROTEIN"/>
    <property type="match status" value="1"/>
</dbReference>
<dbReference type="SMART" id="SM00855">
    <property type="entry name" value="PGAM"/>
    <property type="match status" value="1"/>
</dbReference>